<gene>
    <name evidence="1" type="ORF">DFR87_06270</name>
</gene>
<organism evidence="1 2">
    <name type="scientific">Metallosphaera hakonensis JCM 8857 = DSM 7519</name>
    <dbReference type="NCBI Taxonomy" id="1293036"/>
    <lineage>
        <taxon>Archaea</taxon>
        <taxon>Thermoproteota</taxon>
        <taxon>Thermoprotei</taxon>
        <taxon>Sulfolobales</taxon>
        <taxon>Sulfolobaceae</taxon>
        <taxon>Metallosphaera</taxon>
    </lineage>
</organism>
<protein>
    <submittedName>
        <fullName evidence="1">Uncharacterized protein</fullName>
    </submittedName>
</protein>
<reference evidence="1 2" key="1">
    <citation type="submission" date="2018-05" db="EMBL/GenBank/DDBJ databases">
        <title>Complete Genome Sequences of Extremely Thermoacidophilic, Metal-Mobilizing Type-Strain Members of the Archaeal Family Sulfolobaceae: Acidianus brierleyi DSM-1651T, Acidianus sulfidivorans DSM-18786T, Metallosphaera hakonensis DSM-7519T, and Metallosphaera prunae DSM-10039T.</title>
        <authorList>
            <person name="Counts J.A."/>
            <person name="Kelly R.M."/>
        </authorList>
    </citation>
    <scope>NUCLEOTIDE SEQUENCE [LARGE SCALE GENOMIC DNA]</scope>
    <source>
        <strain evidence="1 2">HO1-1</strain>
    </source>
</reference>
<evidence type="ECO:0000313" key="2">
    <source>
        <dbReference type="Proteomes" id="UP000247586"/>
    </source>
</evidence>
<reference evidence="2" key="2">
    <citation type="submission" date="2020-03" db="EMBL/GenBank/DDBJ databases">
        <title>Complete Genome Sequences of Extremely Thermoacidophilic, Metal-Mobilizing Type-Strain Members of the Archaeal Family Sulfolobaceae: Acidianus brierleyi DSM-1651T, Acidianus sulfidivorans DSM-18786T, Metallosphaera hakonensis DSM-7519T, and Metallosphaera prunae DSM-10039T.</title>
        <authorList>
            <person name="Counts J.A."/>
            <person name="Kelly R.M."/>
        </authorList>
    </citation>
    <scope>NUCLEOTIDE SEQUENCE [LARGE SCALE GENOMIC DNA]</scope>
    <source>
        <strain evidence="2">HO1-1</strain>
    </source>
</reference>
<reference evidence="2" key="3">
    <citation type="submission" date="2020-03" db="EMBL/GenBank/DDBJ databases">
        <title>Sequencing and Assembly of Multiple Reported Metal-Biooxidizing Members of the Extremely Thermoacidophilic Archaeal Family Sulfolobaceae.</title>
        <authorList>
            <person name="Counts J.A."/>
            <person name="Kelly R.M."/>
        </authorList>
    </citation>
    <scope>NUCLEOTIDE SEQUENCE [LARGE SCALE GENOMIC DNA]</scope>
    <source>
        <strain evidence="2">HO1-1</strain>
    </source>
</reference>
<proteinExistence type="predicted"/>
<dbReference type="AlphaFoldDB" id="A0A2U9ITS2"/>
<dbReference type="EMBL" id="CP029287">
    <property type="protein sequence ID" value="AWR99375.1"/>
    <property type="molecule type" value="Genomic_DNA"/>
</dbReference>
<name>A0A2U9ITS2_9CREN</name>
<dbReference type="STRING" id="1293036.GCA_001315825_02841"/>
<dbReference type="Proteomes" id="UP000247586">
    <property type="component" value="Chromosome"/>
</dbReference>
<evidence type="ECO:0000313" key="1">
    <source>
        <dbReference type="EMBL" id="AWR99375.1"/>
    </source>
</evidence>
<dbReference type="KEGG" id="mhk:DFR87_06270"/>
<keyword evidence="2" id="KW-1185">Reference proteome</keyword>
<accession>A0A2U9ITS2</accession>
<sequence length="137" mass="14999">MRRLSLLLAVLLLLPLVPLMTHASTIPVLSPSTITISNDGYYTVKLYGQSLTYWNSSSSVLDISGANYNEPYPSYFSTPNGIEMVDETNFVCSGGSWWATTVTYPVSYLFGNSANWYVNSTWIVEGSSGSGAQLFIT</sequence>